<evidence type="ECO:0000313" key="4">
    <source>
        <dbReference type="Proteomes" id="UP000284403"/>
    </source>
</evidence>
<comment type="caution">
    <text evidence="3">The sequence shown here is derived from an EMBL/GenBank/DDBJ whole genome shotgun (WGS) entry which is preliminary data.</text>
</comment>
<dbReference type="SUPFAM" id="SSF88697">
    <property type="entry name" value="PUA domain-like"/>
    <property type="match status" value="1"/>
</dbReference>
<dbReference type="GeneID" id="40321902"/>
<dbReference type="OrthoDB" id="338816at2759"/>
<dbReference type="PANTHER" id="PTHR12963">
    <property type="entry name" value="THYROID RECEPTOR INTERACTING PROTEIN RELATED"/>
    <property type="match status" value="1"/>
</dbReference>
<sequence length="611" mass="66866">MPPKRWERPSMMSRAETRKEELVRYIKREIEDNNFLGLVGAELDNMANTLATCGSRRELFDWCQTLMVGEAVAAEVTRRRVDRGPPFNDDPAAVATAEPGAGSAAGKSGSGRQLTVAAKKGGKRRGAALPKGTGKSGAAAALQPGFFECGCFATKHELRGNCANCGRIICEQESDETCYTCGLDPATCVAYEIKVQEGLIGAAALEKNKDSYEAAVMKRDELLRYAETRAKRTTVIDDQAAVLLFPKHAWMSPKERQKVDEDEALAERRRKVAAMHRATGAYKMHSDIVSQNVNLGLREGAAVAQSSGASSAASTRDADGDEEEEEEVAAEEARALPLPSLMQKIWYSLDGGVDTTSAARGTAATNVEGTLEKKPAVRHVVELSRRVQQDYYEEDARLFREAERERGEELADAELCGPGAACAGDNGEEAATEEANAAAGEETAVGPTTADIAVGRLTPSPAMRLNDDGVCLSMHQPWAGLLVAGIKRHEGRVWPTDYRGRLWIHAASARPDDVGEVEKHYSKFMTPAQHFPKHYPTRVLLGYVYLVECVDSETYNQMFAEEQRQEESPFTFICAEAKALPFPLPMNGDHKLFRMDHKVHTAARKQLLEIM</sequence>
<reference evidence="3 4" key="1">
    <citation type="journal article" date="2018" name="BMC Genomics">
        <title>Genomic comparison of Trypanosoma conorhini and Trypanosoma rangeli to Trypanosoma cruzi strains of high and low virulence.</title>
        <authorList>
            <person name="Bradwell K.R."/>
            <person name="Koparde V.N."/>
            <person name="Matveyev A.V."/>
            <person name="Serrano M.G."/>
            <person name="Alves J.M."/>
            <person name="Parikh H."/>
            <person name="Huang B."/>
            <person name="Lee V."/>
            <person name="Espinosa-Alvarez O."/>
            <person name="Ortiz P.A."/>
            <person name="Costa-Martins A.G."/>
            <person name="Teixeira M.M."/>
            <person name="Buck G.A."/>
        </authorList>
    </citation>
    <scope>NUCLEOTIDE SEQUENCE [LARGE SCALE GENOMIC DNA]</scope>
    <source>
        <strain evidence="3 4">025E</strain>
    </source>
</reference>
<dbReference type="Pfam" id="PF04266">
    <property type="entry name" value="ASCH"/>
    <property type="match status" value="1"/>
</dbReference>
<dbReference type="InterPro" id="IPR007374">
    <property type="entry name" value="ASCH_domain"/>
</dbReference>
<dbReference type="PANTHER" id="PTHR12963:SF4">
    <property type="entry name" value="ACTIVATING SIGNAL COINTEGRATOR 1"/>
    <property type="match status" value="1"/>
</dbReference>
<feature type="compositionally biased region" description="Low complexity" evidence="1">
    <location>
        <begin position="303"/>
        <end position="315"/>
    </location>
</feature>
<dbReference type="CDD" id="cd06554">
    <property type="entry name" value="ASCH_ASC-1_like"/>
    <property type="match status" value="1"/>
</dbReference>
<feature type="region of interest" description="Disordered" evidence="1">
    <location>
        <begin position="82"/>
        <end position="135"/>
    </location>
</feature>
<name>A0A422NBT1_9TRYP</name>
<gene>
    <name evidence="3" type="ORF">Tco025E_08291</name>
</gene>
<protein>
    <submittedName>
        <fullName evidence="3">Thyroid hormone receptor interactor 4</fullName>
    </submittedName>
</protein>
<keyword evidence="3" id="KW-0675">Receptor</keyword>
<dbReference type="AlphaFoldDB" id="A0A422NBT1"/>
<evidence type="ECO:0000313" key="3">
    <source>
        <dbReference type="EMBL" id="RNF02948.1"/>
    </source>
</evidence>
<evidence type="ECO:0000259" key="2">
    <source>
        <dbReference type="SMART" id="SM01022"/>
    </source>
</evidence>
<keyword evidence="4" id="KW-1185">Reference proteome</keyword>
<dbReference type="Proteomes" id="UP000284403">
    <property type="component" value="Unassembled WGS sequence"/>
</dbReference>
<dbReference type="EMBL" id="MKKU01000747">
    <property type="protein sequence ID" value="RNF02948.1"/>
    <property type="molecule type" value="Genomic_DNA"/>
</dbReference>
<dbReference type="Gene3D" id="2.30.130.30">
    <property type="entry name" value="Hypothetical protein"/>
    <property type="match status" value="1"/>
</dbReference>
<dbReference type="FunFam" id="2.30.130.30:FF:000006">
    <property type="entry name" value="Putative_zinc_finger_motif_-_C2HC5-type /ASCH_domain_containing_protein_-_putative"/>
    <property type="match status" value="1"/>
</dbReference>
<evidence type="ECO:0000256" key="1">
    <source>
        <dbReference type="SAM" id="MobiDB-lite"/>
    </source>
</evidence>
<dbReference type="SMART" id="SM01022">
    <property type="entry name" value="ASCH"/>
    <property type="match status" value="1"/>
</dbReference>
<feature type="compositionally biased region" description="Low complexity" evidence="1">
    <location>
        <begin position="100"/>
        <end position="111"/>
    </location>
</feature>
<dbReference type="InterPro" id="IPR015947">
    <property type="entry name" value="PUA-like_sf"/>
</dbReference>
<dbReference type="RefSeq" id="XP_029224750.1">
    <property type="nucleotide sequence ID" value="XM_029375145.1"/>
</dbReference>
<feature type="compositionally biased region" description="Acidic residues" evidence="1">
    <location>
        <begin position="319"/>
        <end position="330"/>
    </location>
</feature>
<accession>A0A422NBT1</accession>
<proteinExistence type="predicted"/>
<dbReference type="InterPro" id="IPR039128">
    <property type="entry name" value="TRIP4-like"/>
</dbReference>
<feature type="domain" description="ASCH" evidence="2">
    <location>
        <begin position="472"/>
        <end position="567"/>
    </location>
</feature>
<organism evidence="3 4">
    <name type="scientific">Trypanosoma conorhini</name>
    <dbReference type="NCBI Taxonomy" id="83891"/>
    <lineage>
        <taxon>Eukaryota</taxon>
        <taxon>Discoba</taxon>
        <taxon>Euglenozoa</taxon>
        <taxon>Kinetoplastea</taxon>
        <taxon>Metakinetoplastina</taxon>
        <taxon>Trypanosomatida</taxon>
        <taxon>Trypanosomatidae</taxon>
        <taxon>Trypanosoma</taxon>
    </lineage>
</organism>
<feature type="region of interest" description="Disordered" evidence="1">
    <location>
        <begin position="303"/>
        <end position="333"/>
    </location>
</feature>